<feature type="binding site" evidence="1">
    <location>
        <position position="301"/>
    </location>
    <ligand>
        <name>a divalent metal cation</name>
        <dbReference type="ChEBI" id="CHEBI:60240"/>
    </ligand>
</feature>
<name>A0ABW4PWA0_9MICO</name>
<dbReference type="EMBL" id="JBHUFL010000002">
    <property type="protein sequence ID" value="MFD1835094.1"/>
    <property type="molecule type" value="Genomic_DNA"/>
</dbReference>
<keyword evidence="1" id="KW-0413">Isomerase</keyword>
<dbReference type="HAMAP" id="MF_02243">
    <property type="entry name" value="UxaE"/>
    <property type="match status" value="1"/>
</dbReference>
<dbReference type="EC" id="5.1.2.7" evidence="1"/>
<feature type="binding site" evidence="1">
    <location>
        <position position="334"/>
    </location>
    <ligand>
        <name>a divalent metal cation</name>
        <dbReference type="ChEBI" id="CHEBI:60240"/>
    </ligand>
</feature>
<evidence type="ECO:0000256" key="1">
    <source>
        <dbReference type="HAMAP-Rule" id="MF_02243"/>
    </source>
</evidence>
<proteinExistence type="inferred from homology"/>
<sequence length="481" mass="51705">MTLRTASLTADVTRTSDGSRLLLRASDAAALAGFDGELSTDGGDHLLAGPLSHENAVALRAAIPALRPQLVTGHRTSVGTGDRLGLATAGQAAAFAAVGGDVLPVLAQQSIREMDRLGRSAREVMDEATFGLVEAGWDRGYGADCDHIKTTEGIDRGLDAGFTMFTLDPGDAVQDVTAGATLEQALALPWDVLEDTWEGTLARYAGIRVEVAPGLVLEPDEQEVLTAVVKYAGAVAEAIGLYRHLREGAARAGYEVEAEIAVDETAWQTSFFEHYFLAAELRRLGAEWFSFAPRYVDGFEKGLEFLGDHEELRSNLAAHHAIGELFGGYKISLHSGSDKYSIYPLAVEATEGLVHLKTSGTSYLCALEVVARRDPELFAEIWRISRAAYARAAASYQVSAQVENTPESLEGVDLLALLEGADGRQILHVGYGDSLTTELVDGTPLVERLRAVLREHHEDYVAVLVPHLSRHLEAFGTVAVR</sequence>
<gene>
    <name evidence="1" type="primary">uxaE</name>
    <name evidence="2" type="ORF">ACFSDA_08385</name>
</gene>
<comment type="catalytic activity">
    <reaction evidence="1">
        <text>keto-D-tagaturonate = keto-D-fructuronate</text>
        <dbReference type="Rhea" id="RHEA:51656"/>
        <dbReference type="ChEBI" id="CHEBI:17886"/>
        <dbReference type="ChEBI" id="CHEBI:59881"/>
        <dbReference type="EC" id="5.1.2.7"/>
    </reaction>
</comment>
<comment type="function">
    <text evidence="1">Catalyzes the epimerization of D-tagaturonate (D-TagA) to D-fructuronate (D-FruA).</text>
</comment>
<dbReference type="Pfam" id="PF16257">
    <property type="entry name" value="UxaE"/>
    <property type="match status" value="1"/>
</dbReference>
<keyword evidence="3" id="KW-1185">Reference proteome</keyword>
<dbReference type="RefSeq" id="WP_343904293.1">
    <property type="nucleotide sequence ID" value="NZ_BAAAIS010000002.1"/>
</dbReference>
<evidence type="ECO:0000313" key="3">
    <source>
        <dbReference type="Proteomes" id="UP001597280"/>
    </source>
</evidence>
<dbReference type="Proteomes" id="UP001597280">
    <property type="component" value="Unassembled WGS sequence"/>
</dbReference>
<accession>A0ABW4PWA0</accession>
<reference evidence="3" key="1">
    <citation type="journal article" date="2019" name="Int. J. Syst. Evol. Microbiol.">
        <title>The Global Catalogue of Microorganisms (GCM) 10K type strain sequencing project: providing services to taxonomists for standard genome sequencing and annotation.</title>
        <authorList>
            <consortium name="The Broad Institute Genomics Platform"/>
            <consortium name="The Broad Institute Genome Sequencing Center for Infectious Disease"/>
            <person name="Wu L."/>
            <person name="Ma J."/>
        </authorList>
    </citation>
    <scope>NUCLEOTIDE SEQUENCE [LARGE SCALE GENOMIC DNA]</scope>
    <source>
        <strain evidence="3">JCM 11650</strain>
    </source>
</reference>
<organism evidence="2 3">
    <name type="scientific">Brachybacterium rhamnosum</name>
    <dbReference type="NCBI Taxonomy" id="173361"/>
    <lineage>
        <taxon>Bacteria</taxon>
        <taxon>Bacillati</taxon>
        <taxon>Actinomycetota</taxon>
        <taxon>Actinomycetes</taxon>
        <taxon>Micrococcales</taxon>
        <taxon>Dermabacteraceae</taxon>
        <taxon>Brachybacterium</taxon>
    </lineage>
</organism>
<feature type="active site" description="Proton donor" evidence="1">
    <location>
        <position position="259"/>
    </location>
</feature>
<feature type="binding site" evidence="1">
    <location>
        <position position="147"/>
    </location>
    <ligand>
        <name>a divalent metal cation</name>
        <dbReference type="ChEBI" id="CHEBI:60240"/>
    </ligand>
</feature>
<keyword evidence="1" id="KW-0479">Metal-binding</keyword>
<feature type="active site" description="Proton acceptor" evidence="1">
    <location>
        <position position="146"/>
    </location>
</feature>
<comment type="similarity">
    <text evidence="1">Belongs to the UxaE family.</text>
</comment>
<dbReference type="InterPro" id="IPR032586">
    <property type="entry name" value="UxaE"/>
</dbReference>
<evidence type="ECO:0000313" key="2">
    <source>
        <dbReference type="EMBL" id="MFD1835094.1"/>
    </source>
</evidence>
<comment type="cofactor">
    <cofactor evidence="1">
        <name>a divalent metal cation</name>
        <dbReference type="ChEBI" id="CHEBI:60240"/>
    </cofactor>
</comment>
<comment type="caution">
    <text evidence="2">The sequence shown here is derived from an EMBL/GenBank/DDBJ whole genome shotgun (WGS) entry which is preliminary data.</text>
</comment>
<protein>
    <recommendedName>
        <fullName evidence="1">Tagaturonate/fructuronate epimerase</fullName>
        <shortName evidence="1">D-TagA/D-FruA epimerase</shortName>
        <ecNumber evidence="1">5.1.2.7</ecNumber>
    </recommendedName>
</protein>